<dbReference type="SUPFAM" id="SSF51735">
    <property type="entry name" value="NAD(P)-binding Rossmann-fold domains"/>
    <property type="match status" value="1"/>
</dbReference>
<dbReference type="EC" id="1.2.1.84" evidence="10"/>
<comment type="subcellular location">
    <subcellularLocation>
        <location evidence="1">Membrane</location>
        <topology evidence="1">Multi-pass membrane protein</topology>
    </subcellularLocation>
</comment>
<evidence type="ECO:0000259" key="12">
    <source>
        <dbReference type="Pfam" id="PF07993"/>
    </source>
</evidence>
<dbReference type="EMBL" id="OV121141">
    <property type="protein sequence ID" value="CAH0548951.1"/>
    <property type="molecule type" value="Genomic_DNA"/>
</dbReference>
<keyword evidence="3 10" id="KW-0444">Lipid biosynthesis</keyword>
<dbReference type="InterPro" id="IPR036291">
    <property type="entry name" value="NAD(P)-bd_dom_sf"/>
</dbReference>
<keyword evidence="8 10" id="KW-0472">Membrane</keyword>
<feature type="transmembrane region" description="Helical" evidence="10">
    <location>
        <begin position="477"/>
        <end position="495"/>
    </location>
</feature>
<evidence type="ECO:0000256" key="9">
    <source>
        <dbReference type="ARBA" id="ARBA00052530"/>
    </source>
</evidence>
<evidence type="ECO:0000256" key="5">
    <source>
        <dbReference type="ARBA" id="ARBA00022857"/>
    </source>
</evidence>
<dbReference type="GO" id="GO:0080019">
    <property type="term" value="F:alcohol-forming very long-chain fatty acyl-CoA reductase activity"/>
    <property type="evidence" value="ECO:0007669"/>
    <property type="project" value="InterPro"/>
</dbReference>
<organism evidence="13 14">
    <name type="scientific">Brassicogethes aeneus</name>
    <name type="common">Rape pollen beetle</name>
    <name type="synonym">Meligethes aeneus</name>
    <dbReference type="NCBI Taxonomy" id="1431903"/>
    <lineage>
        <taxon>Eukaryota</taxon>
        <taxon>Metazoa</taxon>
        <taxon>Ecdysozoa</taxon>
        <taxon>Arthropoda</taxon>
        <taxon>Hexapoda</taxon>
        <taxon>Insecta</taxon>
        <taxon>Pterygota</taxon>
        <taxon>Neoptera</taxon>
        <taxon>Endopterygota</taxon>
        <taxon>Coleoptera</taxon>
        <taxon>Polyphaga</taxon>
        <taxon>Cucujiformia</taxon>
        <taxon>Nitidulidae</taxon>
        <taxon>Meligethinae</taxon>
        <taxon>Brassicogethes</taxon>
    </lineage>
</organism>
<comment type="similarity">
    <text evidence="2 10">Belongs to the fatty acyl-CoA reductase family.</text>
</comment>
<feature type="domain" description="Thioester reductase (TE)" evidence="12">
    <location>
        <begin position="19"/>
        <end position="288"/>
    </location>
</feature>
<evidence type="ECO:0000256" key="10">
    <source>
        <dbReference type="RuleBase" id="RU363097"/>
    </source>
</evidence>
<accession>A0A9P0AVH4</accession>
<keyword evidence="10" id="KW-0560">Oxidoreductase</keyword>
<dbReference type="InterPro" id="IPR026055">
    <property type="entry name" value="FAR"/>
</dbReference>
<dbReference type="CDD" id="cd05236">
    <property type="entry name" value="FAR-N_SDR_e"/>
    <property type="match status" value="1"/>
</dbReference>
<feature type="domain" description="Fatty acyl-CoA reductase C-terminal" evidence="11">
    <location>
        <begin position="360"/>
        <end position="452"/>
    </location>
</feature>
<dbReference type="GO" id="GO:0005777">
    <property type="term" value="C:peroxisome"/>
    <property type="evidence" value="ECO:0007669"/>
    <property type="project" value="TreeGrafter"/>
</dbReference>
<keyword evidence="7 10" id="KW-0443">Lipid metabolism</keyword>
<dbReference type="OrthoDB" id="429813at2759"/>
<sequence length="496" mass="57422">MNIPEDRISGIYKDKSVLVTGASGFLGKLLIEKILRCCPEVKMIYVLIRKKKGMAAPERLKSIFANPVFDMLRKENPEAFRKCATVTGDVSEVDLGISTYYRKLLSEEVDYIFHCAATTRFDDPLKVSVQINARGTHYMLQLAKQCQKLKLFVHVSTAFAHYREEIVEEKIYEFPTNPLNLLDSLDWTDEEALQRIAADLFPDLPNSYTFSKMFAEALVAKEINNLPIVITRPVVVGNVCYEPYPGWANSLVGPIGLFVAAGKGILRICYMNKDTSCRMFPADITINGMMVKAWDFLENKGHNVANLYIRDEEFRVTWEDVIETGKKIVREKAPFNVMLWYPDGSITANKFYYLINFYLFHLLPAIFVDILLVLMGYKPALFKAQRTIQKAGEMFKFYTFKEWNFQADAIANCKPIMNETERKVYRIDSEGYDMETHLLNSLRAVKKIQLKENEKYEGTMLKVLKGWYYVDRLCKLLFLYFLGLYCYKLFCYIMKV</sequence>
<evidence type="ECO:0000259" key="11">
    <source>
        <dbReference type="Pfam" id="PF03015"/>
    </source>
</evidence>
<evidence type="ECO:0000313" key="13">
    <source>
        <dbReference type="EMBL" id="CAH0548951.1"/>
    </source>
</evidence>
<dbReference type="InterPro" id="IPR013120">
    <property type="entry name" value="FAR_NAD-bd"/>
</dbReference>
<evidence type="ECO:0000256" key="6">
    <source>
        <dbReference type="ARBA" id="ARBA00022989"/>
    </source>
</evidence>
<reference evidence="13" key="1">
    <citation type="submission" date="2021-12" db="EMBL/GenBank/DDBJ databases">
        <authorList>
            <person name="King R."/>
        </authorList>
    </citation>
    <scope>NUCLEOTIDE SEQUENCE</scope>
</reference>
<dbReference type="PANTHER" id="PTHR11011">
    <property type="entry name" value="MALE STERILITY PROTEIN 2-RELATED"/>
    <property type="match status" value="1"/>
</dbReference>
<dbReference type="Pfam" id="PF07993">
    <property type="entry name" value="NAD_binding_4"/>
    <property type="match status" value="1"/>
</dbReference>
<dbReference type="PANTHER" id="PTHR11011:SF61">
    <property type="entry name" value="FATTY ACYL-COA REDUCTASE"/>
    <property type="match status" value="1"/>
</dbReference>
<gene>
    <name evidence="13" type="ORF">MELIAE_LOCUS2284</name>
</gene>
<dbReference type="Proteomes" id="UP001154078">
    <property type="component" value="Chromosome 10"/>
</dbReference>
<keyword evidence="4 10" id="KW-0812">Transmembrane</keyword>
<evidence type="ECO:0000256" key="3">
    <source>
        <dbReference type="ARBA" id="ARBA00022516"/>
    </source>
</evidence>
<evidence type="ECO:0000313" key="14">
    <source>
        <dbReference type="Proteomes" id="UP001154078"/>
    </source>
</evidence>
<evidence type="ECO:0000256" key="2">
    <source>
        <dbReference type="ARBA" id="ARBA00005928"/>
    </source>
</evidence>
<comment type="catalytic activity">
    <reaction evidence="9 10">
        <text>a long-chain fatty acyl-CoA + 2 NADPH + 2 H(+) = a long-chain primary fatty alcohol + 2 NADP(+) + CoA</text>
        <dbReference type="Rhea" id="RHEA:52716"/>
        <dbReference type="ChEBI" id="CHEBI:15378"/>
        <dbReference type="ChEBI" id="CHEBI:57287"/>
        <dbReference type="ChEBI" id="CHEBI:57783"/>
        <dbReference type="ChEBI" id="CHEBI:58349"/>
        <dbReference type="ChEBI" id="CHEBI:77396"/>
        <dbReference type="ChEBI" id="CHEBI:83139"/>
        <dbReference type="EC" id="1.2.1.84"/>
    </reaction>
</comment>
<proteinExistence type="inferred from homology"/>
<name>A0A9P0AVH4_BRAAE</name>
<dbReference type="Gene3D" id="3.40.50.720">
    <property type="entry name" value="NAD(P)-binding Rossmann-like Domain"/>
    <property type="match status" value="1"/>
</dbReference>
<evidence type="ECO:0000256" key="4">
    <source>
        <dbReference type="ARBA" id="ARBA00022692"/>
    </source>
</evidence>
<evidence type="ECO:0000256" key="1">
    <source>
        <dbReference type="ARBA" id="ARBA00004141"/>
    </source>
</evidence>
<dbReference type="InterPro" id="IPR033640">
    <property type="entry name" value="FAR_C"/>
</dbReference>
<protein>
    <recommendedName>
        <fullName evidence="10">Fatty acyl-CoA reductase</fullName>
        <ecNumber evidence="10">1.2.1.84</ecNumber>
    </recommendedName>
</protein>
<keyword evidence="6 10" id="KW-1133">Transmembrane helix</keyword>
<keyword evidence="5 10" id="KW-0521">NADP</keyword>
<keyword evidence="14" id="KW-1185">Reference proteome</keyword>
<evidence type="ECO:0000256" key="7">
    <source>
        <dbReference type="ARBA" id="ARBA00023098"/>
    </source>
</evidence>
<dbReference type="FunFam" id="3.40.50.720:FF:000143">
    <property type="entry name" value="Fatty acyl-CoA reductase"/>
    <property type="match status" value="1"/>
</dbReference>
<dbReference type="GO" id="GO:0102965">
    <property type="term" value="F:alcohol-forming long-chain fatty acyl-CoA reductase activity"/>
    <property type="evidence" value="ECO:0007669"/>
    <property type="project" value="UniProtKB-EC"/>
</dbReference>
<dbReference type="GO" id="GO:0016020">
    <property type="term" value="C:membrane"/>
    <property type="evidence" value="ECO:0007669"/>
    <property type="project" value="UniProtKB-SubCell"/>
</dbReference>
<dbReference type="CDD" id="cd09071">
    <property type="entry name" value="FAR_C"/>
    <property type="match status" value="1"/>
</dbReference>
<dbReference type="AlphaFoldDB" id="A0A9P0AVH4"/>
<dbReference type="Pfam" id="PF03015">
    <property type="entry name" value="Sterile"/>
    <property type="match status" value="1"/>
</dbReference>
<dbReference type="GO" id="GO:0035336">
    <property type="term" value="P:long-chain fatty-acyl-CoA metabolic process"/>
    <property type="evidence" value="ECO:0007669"/>
    <property type="project" value="TreeGrafter"/>
</dbReference>
<evidence type="ECO:0000256" key="8">
    <source>
        <dbReference type="ARBA" id="ARBA00023136"/>
    </source>
</evidence>
<comment type="function">
    <text evidence="10">Catalyzes the reduction of fatty acyl-CoA to fatty alcohols.</text>
</comment>
<feature type="transmembrane region" description="Helical" evidence="10">
    <location>
        <begin position="351"/>
        <end position="377"/>
    </location>
</feature>